<dbReference type="Proteomes" id="UP000192284">
    <property type="component" value="Unassembled WGS sequence"/>
</dbReference>
<evidence type="ECO:0000256" key="1">
    <source>
        <dbReference type="SAM" id="MobiDB-lite"/>
    </source>
</evidence>
<protein>
    <recommendedName>
        <fullName evidence="5">Secreted protein</fullName>
    </recommendedName>
</protein>
<sequence>MRTSETIGGVPKMLVAGAIAAAAVALTGVPVAQADPPLPARAQYLGDGGGAAPCQDDGCRQPPQVAPPTHRRGFIGCVRGVCVPRRR</sequence>
<feature type="signal peptide" evidence="2">
    <location>
        <begin position="1"/>
        <end position="34"/>
    </location>
</feature>
<gene>
    <name evidence="3" type="ORF">BST12_09870</name>
</gene>
<comment type="caution">
    <text evidence="3">The sequence shown here is derived from an EMBL/GenBank/DDBJ whole genome shotgun (WGS) entry which is preliminary data.</text>
</comment>
<evidence type="ECO:0000313" key="3">
    <source>
        <dbReference type="EMBL" id="ORA22454.1"/>
    </source>
</evidence>
<evidence type="ECO:0000256" key="2">
    <source>
        <dbReference type="SAM" id="SignalP"/>
    </source>
</evidence>
<keyword evidence="2" id="KW-0732">Signal</keyword>
<feature type="chain" id="PRO_5012574756" description="Secreted protein" evidence="2">
    <location>
        <begin position="35"/>
        <end position="87"/>
    </location>
</feature>
<reference evidence="3 4" key="1">
    <citation type="submission" date="2017-02" db="EMBL/GenBank/DDBJ databases">
        <title>The new phylogeny of genus Mycobacterium.</title>
        <authorList>
            <person name="Tortoli E."/>
            <person name="Trovato A."/>
            <person name="Cirillo D.M."/>
        </authorList>
    </citation>
    <scope>NUCLEOTIDE SEQUENCE [LARGE SCALE GENOMIC DNA]</scope>
    <source>
        <strain evidence="3 4">DSM 45057</strain>
    </source>
</reference>
<dbReference type="EMBL" id="MVHE01000010">
    <property type="protein sequence ID" value="ORA22454.1"/>
    <property type="molecule type" value="Genomic_DNA"/>
</dbReference>
<evidence type="ECO:0008006" key="5">
    <source>
        <dbReference type="Google" id="ProtNLM"/>
    </source>
</evidence>
<organism evidence="3 4">
    <name type="scientific">Mycobacterium angelicum</name>
    <dbReference type="NCBI Taxonomy" id="470074"/>
    <lineage>
        <taxon>Bacteria</taxon>
        <taxon>Bacillati</taxon>
        <taxon>Actinomycetota</taxon>
        <taxon>Actinomycetes</taxon>
        <taxon>Mycobacteriales</taxon>
        <taxon>Mycobacteriaceae</taxon>
        <taxon>Mycobacterium</taxon>
    </lineage>
</organism>
<proteinExistence type="predicted"/>
<accession>A0A1W9ZXK1</accession>
<evidence type="ECO:0000313" key="4">
    <source>
        <dbReference type="Proteomes" id="UP000192284"/>
    </source>
</evidence>
<feature type="region of interest" description="Disordered" evidence="1">
    <location>
        <begin position="40"/>
        <end position="67"/>
    </location>
</feature>
<keyword evidence="4" id="KW-1185">Reference proteome</keyword>
<dbReference type="AlphaFoldDB" id="A0A1W9ZXK1"/>
<name>A0A1W9ZXK1_MYCAN</name>